<reference evidence="2 3" key="1">
    <citation type="journal article" date="2011" name="J. Bacteriol.">
        <title>Genome sequence of 'Pedosphaera parvula' Ellin514, an aerobic Verrucomicrobial isolate from pasture soil.</title>
        <authorList>
            <person name="Kant R."/>
            <person name="van Passel M.W."/>
            <person name="Sangwan P."/>
            <person name="Palva A."/>
            <person name="Lucas S."/>
            <person name="Copeland A."/>
            <person name="Lapidus A."/>
            <person name="Glavina Del Rio T."/>
            <person name="Dalin E."/>
            <person name="Tice H."/>
            <person name="Bruce D."/>
            <person name="Goodwin L."/>
            <person name="Pitluck S."/>
            <person name="Chertkov O."/>
            <person name="Larimer F.W."/>
            <person name="Land M.L."/>
            <person name="Hauser L."/>
            <person name="Brettin T.S."/>
            <person name="Detter J.C."/>
            <person name="Han S."/>
            <person name="de Vos W.M."/>
            <person name="Janssen P.H."/>
            <person name="Smidt H."/>
        </authorList>
    </citation>
    <scope>NUCLEOTIDE SEQUENCE [LARGE SCALE GENOMIC DNA]</scope>
    <source>
        <strain evidence="2 3">Ellin514</strain>
    </source>
</reference>
<feature type="transmembrane region" description="Helical" evidence="1">
    <location>
        <begin position="16"/>
        <end position="37"/>
    </location>
</feature>
<organism evidence="2 3">
    <name type="scientific">Pedosphaera parvula (strain Ellin514)</name>
    <dbReference type="NCBI Taxonomy" id="320771"/>
    <lineage>
        <taxon>Bacteria</taxon>
        <taxon>Pseudomonadati</taxon>
        <taxon>Verrucomicrobiota</taxon>
        <taxon>Pedosphaerae</taxon>
        <taxon>Pedosphaerales</taxon>
        <taxon>Pedosphaeraceae</taxon>
        <taxon>Pedosphaera</taxon>
    </lineage>
</organism>
<name>B9XP52_PEDPL</name>
<evidence type="ECO:0000313" key="3">
    <source>
        <dbReference type="Proteomes" id="UP000003688"/>
    </source>
</evidence>
<evidence type="ECO:0000313" key="2">
    <source>
        <dbReference type="EMBL" id="EEF58408.1"/>
    </source>
</evidence>
<accession>B9XP52</accession>
<dbReference type="Proteomes" id="UP000003688">
    <property type="component" value="Unassembled WGS sequence"/>
</dbReference>
<sequence length="156" mass="17063">MHILDLNILGAADPSWTVPVVCVASLTLFFFVLLGLFKLARLITLGTDSLGIQSLKKAYQGITILQTPAAGECVITFRTYTGLLVIGAHQTHHLALTTADALVLLKRLHCFNLKYGWFYPGGLFIPLVSCLCYFSQTRKIRSKVAASLQDASHKGL</sequence>
<comment type="caution">
    <text evidence="2">The sequence shown here is derived from an EMBL/GenBank/DDBJ whole genome shotgun (WGS) entry which is preliminary data.</text>
</comment>
<keyword evidence="1" id="KW-0812">Transmembrane</keyword>
<dbReference type="AlphaFoldDB" id="B9XP52"/>
<keyword evidence="1" id="KW-0472">Membrane</keyword>
<dbReference type="EMBL" id="ABOX02000044">
    <property type="protein sequence ID" value="EEF58408.1"/>
    <property type="molecule type" value="Genomic_DNA"/>
</dbReference>
<dbReference type="STRING" id="320771.Cflav_PD6151"/>
<gene>
    <name evidence="2" type="ORF">Cflav_PD6151</name>
</gene>
<feature type="transmembrane region" description="Helical" evidence="1">
    <location>
        <begin position="117"/>
        <end position="134"/>
    </location>
</feature>
<evidence type="ECO:0000256" key="1">
    <source>
        <dbReference type="SAM" id="Phobius"/>
    </source>
</evidence>
<keyword evidence="3" id="KW-1185">Reference proteome</keyword>
<keyword evidence="1" id="KW-1133">Transmembrane helix</keyword>
<protein>
    <submittedName>
        <fullName evidence="2">Uncharacterized protein</fullName>
    </submittedName>
</protein>
<proteinExistence type="predicted"/>